<dbReference type="EMBL" id="JAIOIU010000011">
    <property type="protein sequence ID" value="MBZ0158656.1"/>
    <property type="molecule type" value="Genomic_DNA"/>
</dbReference>
<evidence type="ECO:0000313" key="3">
    <source>
        <dbReference type="EMBL" id="MBZ0158656.1"/>
    </source>
</evidence>
<feature type="transmembrane region" description="Helical" evidence="1">
    <location>
        <begin position="206"/>
        <end position="236"/>
    </location>
</feature>
<evidence type="ECO:0000256" key="1">
    <source>
        <dbReference type="SAM" id="Phobius"/>
    </source>
</evidence>
<feature type="domain" description="Membrane protein 6-pyruvoyl-tetrahydropterin synthase-related" evidence="2">
    <location>
        <begin position="99"/>
        <end position="564"/>
    </location>
</feature>
<dbReference type="Pfam" id="PF10131">
    <property type="entry name" value="PTPS_related"/>
    <property type="match status" value="1"/>
</dbReference>
<reference evidence="3 4" key="1">
    <citation type="journal article" date="2021" name="bioRxiv">
        <title>Unraveling nitrogen, sulfur and carbon metabolic pathways and microbial community transcriptional responses to substrate deprivation and toxicity stresses in a bioreactor mimicking anoxic brackish coastal sediment conditions.</title>
        <authorList>
            <person name="Martins P.D."/>
            <person name="Echeveste M.J."/>
            <person name="Arshad A."/>
            <person name="Kurth J."/>
            <person name="Ouboter H."/>
            <person name="Jetten M.S.M."/>
            <person name="Welte C.U."/>
        </authorList>
    </citation>
    <scope>NUCLEOTIDE SEQUENCE [LARGE SCALE GENOMIC DNA]</scope>
    <source>
        <strain evidence="3">MAG_38</strain>
    </source>
</reference>
<feature type="transmembrane region" description="Helical" evidence="1">
    <location>
        <begin position="181"/>
        <end position="200"/>
    </location>
</feature>
<comment type="caution">
    <text evidence="3">The sequence shown here is derived from an EMBL/GenBank/DDBJ whole genome shotgun (WGS) entry which is preliminary data.</text>
</comment>
<dbReference type="AlphaFoldDB" id="A0AAJ1EIH2"/>
<evidence type="ECO:0000313" key="4">
    <source>
        <dbReference type="Proteomes" id="UP001197609"/>
    </source>
</evidence>
<feature type="transmembrane region" description="Helical" evidence="1">
    <location>
        <begin position="321"/>
        <end position="339"/>
    </location>
</feature>
<name>A0AAJ1EIH2_9BACT</name>
<feature type="transmembrane region" description="Helical" evidence="1">
    <location>
        <begin position="351"/>
        <end position="370"/>
    </location>
</feature>
<feature type="transmembrane region" description="Helical" evidence="1">
    <location>
        <begin position="248"/>
        <end position="272"/>
    </location>
</feature>
<dbReference type="Proteomes" id="UP001197609">
    <property type="component" value="Unassembled WGS sequence"/>
</dbReference>
<feature type="transmembrane region" description="Helical" evidence="1">
    <location>
        <begin position="97"/>
        <end position="116"/>
    </location>
</feature>
<protein>
    <recommendedName>
        <fullName evidence="2">Membrane protein 6-pyruvoyl-tetrahydropterin synthase-related domain-containing protein</fullName>
    </recommendedName>
</protein>
<keyword evidence="1" id="KW-0472">Membrane</keyword>
<accession>A0AAJ1EIH2</accession>
<gene>
    <name evidence="3" type="ORF">K8G79_00665</name>
</gene>
<feature type="transmembrane region" description="Helical" evidence="1">
    <location>
        <begin position="292"/>
        <end position="309"/>
    </location>
</feature>
<keyword evidence="1" id="KW-1133">Transmembrane helix</keyword>
<dbReference type="InterPro" id="IPR018776">
    <property type="entry name" value="Membrane_prot_PTPS-rel_domain"/>
</dbReference>
<proteinExistence type="predicted"/>
<feature type="transmembrane region" description="Helical" evidence="1">
    <location>
        <begin position="149"/>
        <end position="169"/>
    </location>
</feature>
<evidence type="ECO:0000259" key="2">
    <source>
        <dbReference type="Pfam" id="PF10131"/>
    </source>
</evidence>
<organism evidence="3 4">
    <name type="scientific">Candidatus Methylomirabilis tolerans</name>
    <dbReference type="NCBI Taxonomy" id="3123416"/>
    <lineage>
        <taxon>Bacteria</taxon>
        <taxon>Candidatus Methylomirabilota</taxon>
        <taxon>Candidatus Methylomirabilia</taxon>
        <taxon>Candidatus Methylomirabilales</taxon>
        <taxon>Candidatus Methylomirabilaceae</taxon>
        <taxon>Candidatus Methylomirabilis</taxon>
    </lineage>
</organism>
<sequence length="724" mass="80694">MLDVHESRRTASAEPNAVPTRRYPGWVERGGTLLALLLTYGILLWYFTPSLLLKPTITAGGDTVAHYVAAKYLRDHLLPHGKLVGWMPGNFAGYPLFLFYFPLAFLLIAGFSLLISFPIAFKLGTVAGTFGLPIASLVALRWIGCPFPIPALGAVLTLPFLLNAGNSMWGGNIPSTLAGEFSHSLSLVLVVLFMGALYRGVRARRYAGWCAVLFALTGLAHGYGMVIATGLGLYFIAVTSEFRATFLYLARVYVMGGLLLGFWLVPLVWYLPYTTGFPITWAFTSILETVPVVLWPIIVIAAVTVGVTVRDKFADKGWLRIVYFLTYPVVLSVTLYFVSPWLNLVDVRFLAFAQFFLVLLAAAGIGRILIGLPPSIRRAAPPIIAAMTIAWVMPQVSFIPKWIQWNYEGMEHTPWWRYFLVVNSIALPGGPHSPRVVYQHSVLHDKAGTIRAFEALPLFSGRSTLEGAYMQSSPTSPFVFYIQSELTDTPSCPFVPYKCSPFDPERALRHLELFNVKEVIAVTDKVKAALSSNPGYREESEIGPYKIFQVRQGNGQYVVPLRYQPALVTDGDWKRLTYDWFQKPEWLEVPLLFPRPGDPIPPGTVPFRGLDEGPMTQALSPECHVKDAMGYEEVRFETECPGRPHLIKVSYHPKWHVEGADLIYLVSPTFMLVYPTAGHVRLVFGNRWPDYAGRAATAVGITWLLAEALVFLSRKRYSSLENPS</sequence>
<feature type="transmembrane region" description="Helical" evidence="1">
    <location>
        <begin position="31"/>
        <end position="48"/>
    </location>
</feature>
<keyword evidence="1" id="KW-0812">Transmembrane</keyword>